<comment type="caution">
    <text evidence="1">The sequence shown here is derived from an EMBL/GenBank/DDBJ whole genome shotgun (WGS) entry which is preliminary data.</text>
</comment>
<reference evidence="1 2" key="1">
    <citation type="submission" date="2016-02" db="EMBL/GenBank/DDBJ databases">
        <title>Band-tailed pigeon sequencing and assembly.</title>
        <authorList>
            <person name="Soares A.E."/>
            <person name="Novak B.J."/>
            <person name="Rice E.S."/>
            <person name="O'Connell B."/>
            <person name="Chang D."/>
            <person name="Weber S."/>
            <person name="Shapiro B."/>
        </authorList>
    </citation>
    <scope>NUCLEOTIDE SEQUENCE [LARGE SCALE GENOMIC DNA]</scope>
    <source>
        <strain evidence="1">BTP2013</strain>
        <tissue evidence="1">Blood</tissue>
    </source>
</reference>
<dbReference type="Proteomes" id="UP000190648">
    <property type="component" value="Unassembled WGS sequence"/>
</dbReference>
<keyword evidence="2" id="KW-1185">Reference proteome</keyword>
<protein>
    <submittedName>
        <fullName evidence="1">Uncharacterized protein</fullName>
    </submittedName>
</protein>
<dbReference type="EMBL" id="LSYS01002950">
    <property type="protein sequence ID" value="OPJ85208.1"/>
    <property type="molecule type" value="Genomic_DNA"/>
</dbReference>
<name>A0A1V4KLA2_PATFA</name>
<evidence type="ECO:0000313" key="2">
    <source>
        <dbReference type="Proteomes" id="UP000190648"/>
    </source>
</evidence>
<proteinExistence type="predicted"/>
<accession>A0A1V4KLA2</accession>
<organism evidence="1 2">
    <name type="scientific">Patagioenas fasciata monilis</name>
    <dbReference type="NCBI Taxonomy" id="372326"/>
    <lineage>
        <taxon>Eukaryota</taxon>
        <taxon>Metazoa</taxon>
        <taxon>Chordata</taxon>
        <taxon>Craniata</taxon>
        <taxon>Vertebrata</taxon>
        <taxon>Euteleostomi</taxon>
        <taxon>Archelosauria</taxon>
        <taxon>Archosauria</taxon>
        <taxon>Dinosauria</taxon>
        <taxon>Saurischia</taxon>
        <taxon>Theropoda</taxon>
        <taxon>Coelurosauria</taxon>
        <taxon>Aves</taxon>
        <taxon>Neognathae</taxon>
        <taxon>Neoaves</taxon>
        <taxon>Columbimorphae</taxon>
        <taxon>Columbiformes</taxon>
        <taxon>Columbidae</taxon>
        <taxon>Patagioenas</taxon>
    </lineage>
</organism>
<gene>
    <name evidence="1" type="ORF">AV530_018211</name>
</gene>
<dbReference type="AlphaFoldDB" id="A0A1V4KLA2"/>
<evidence type="ECO:0000313" key="1">
    <source>
        <dbReference type="EMBL" id="OPJ85208.1"/>
    </source>
</evidence>
<sequence length="80" mass="8983">MCEPRRGETWAPEAVVWTDSRQHSSGLELPEAPSSMDILNGSLQPEAFLKFLNSQTLKINICLTHPTRLHFFILCKGTVS</sequence>